<reference evidence="1 2" key="1">
    <citation type="submission" date="2020-04" db="EMBL/GenBank/DDBJ databases">
        <title>MicrobeNet Type strains.</title>
        <authorList>
            <person name="Nicholson A.C."/>
        </authorList>
    </citation>
    <scope>NUCLEOTIDE SEQUENCE [LARGE SCALE GENOMIC DNA]</scope>
    <source>
        <strain evidence="1 2">JCM 3332</strain>
    </source>
</reference>
<dbReference type="Proteomes" id="UP000570678">
    <property type="component" value="Unassembled WGS sequence"/>
</dbReference>
<keyword evidence="2" id="KW-1185">Reference proteome</keyword>
<dbReference type="EMBL" id="JAAXOT010000010">
    <property type="protein sequence ID" value="NKY58440.1"/>
    <property type="molecule type" value="Genomic_DNA"/>
</dbReference>
<evidence type="ECO:0000313" key="2">
    <source>
        <dbReference type="Proteomes" id="UP000570678"/>
    </source>
</evidence>
<accession>A0A846YLF8</accession>
<comment type="caution">
    <text evidence="1">The sequence shown here is derived from an EMBL/GenBank/DDBJ whole genome shotgun (WGS) entry which is preliminary data.</text>
</comment>
<protein>
    <submittedName>
        <fullName evidence="1">Uncharacterized protein</fullName>
    </submittedName>
</protein>
<organism evidence="1 2">
    <name type="scientific">Nocardia flavorosea</name>
    <dbReference type="NCBI Taxonomy" id="53429"/>
    <lineage>
        <taxon>Bacteria</taxon>
        <taxon>Bacillati</taxon>
        <taxon>Actinomycetota</taxon>
        <taxon>Actinomycetes</taxon>
        <taxon>Mycobacteriales</taxon>
        <taxon>Nocardiaceae</taxon>
        <taxon>Nocardia</taxon>
    </lineage>
</organism>
<proteinExistence type="predicted"/>
<name>A0A846YLF8_9NOCA</name>
<sequence>MLRRTEYDGPELERLIRTHSLEIVYTVVTDTGSQLGALIAIQHVLEHGVEVMAIPHLTPEEIRREQPWHAVTALAELVTAAGVVPRGSYGVPYPGRDCPDGVPT</sequence>
<evidence type="ECO:0000313" key="1">
    <source>
        <dbReference type="EMBL" id="NKY58440.1"/>
    </source>
</evidence>
<dbReference type="RefSeq" id="WP_157117046.1">
    <property type="nucleotide sequence ID" value="NZ_JAAXOT010000010.1"/>
</dbReference>
<gene>
    <name evidence="1" type="ORF">HGA15_20295</name>
</gene>
<dbReference type="AlphaFoldDB" id="A0A846YLF8"/>